<keyword evidence="2" id="KW-1185">Reference proteome</keyword>
<organism evidence="1 2">
    <name type="scientific">Scutellospora calospora</name>
    <dbReference type="NCBI Taxonomy" id="85575"/>
    <lineage>
        <taxon>Eukaryota</taxon>
        <taxon>Fungi</taxon>
        <taxon>Fungi incertae sedis</taxon>
        <taxon>Mucoromycota</taxon>
        <taxon>Glomeromycotina</taxon>
        <taxon>Glomeromycetes</taxon>
        <taxon>Diversisporales</taxon>
        <taxon>Gigasporaceae</taxon>
        <taxon>Scutellospora</taxon>
    </lineage>
</organism>
<evidence type="ECO:0000313" key="1">
    <source>
        <dbReference type="EMBL" id="CAG8535540.1"/>
    </source>
</evidence>
<comment type="caution">
    <text evidence="1">The sequence shown here is derived from an EMBL/GenBank/DDBJ whole genome shotgun (WGS) entry which is preliminary data.</text>
</comment>
<name>A0ACA9LMY6_9GLOM</name>
<accession>A0ACA9LMY6</accession>
<evidence type="ECO:0000313" key="2">
    <source>
        <dbReference type="Proteomes" id="UP000789860"/>
    </source>
</evidence>
<proteinExistence type="predicted"/>
<dbReference type="EMBL" id="CAJVPM010006487">
    <property type="protein sequence ID" value="CAG8535540.1"/>
    <property type="molecule type" value="Genomic_DNA"/>
</dbReference>
<sequence>MSQQSTVNTLKPVYNLVELELDDYEENELVINIIYDLNIFFQNSNNLQYGAIHRFLSPLWYQDNSGVFIYLPTS</sequence>
<reference evidence="1" key="1">
    <citation type="submission" date="2021-06" db="EMBL/GenBank/DDBJ databases">
        <authorList>
            <person name="Kallberg Y."/>
            <person name="Tangrot J."/>
            <person name="Rosling A."/>
        </authorList>
    </citation>
    <scope>NUCLEOTIDE SEQUENCE</scope>
    <source>
        <strain evidence="1">AU212A</strain>
    </source>
</reference>
<dbReference type="Proteomes" id="UP000789860">
    <property type="component" value="Unassembled WGS sequence"/>
</dbReference>
<gene>
    <name evidence="1" type="ORF">SCALOS_LOCUS4629</name>
</gene>
<protein>
    <submittedName>
        <fullName evidence="1">10163_t:CDS:1</fullName>
    </submittedName>
</protein>